<dbReference type="InterPro" id="IPR052567">
    <property type="entry name" value="OP_Dioxygenase"/>
</dbReference>
<keyword evidence="1" id="KW-0378">Hydrolase</keyword>
<protein>
    <submittedName>
        <fullName evidence="1">HD family phosphohydrolase</fullName>
    </submittedName>
</protein>
<dbReference type="Proteomes" id="UP000563898">
    <property type="component" value="Unassembled WGS sequence"/>
</dbReference>
<dbReference type="AlphaFoldDB" id="A0A846WNM7"/>
<accession>A0A846WNM7</accession>
<evidence type="ECO:0000313" key="2">
    <source>
        <dbReference type="Proteomes" id="UP000563898"/>
    </source>
</evidence>
<gene>
    <name evidence="1" type="ORF">HGA05_16705</name>
</gene>
<reference evidence="1 2" key="1">
    <citation type="submission" date="2020-04" db="EMBL/GenBank/DDBJ databases">
        <title>MicrobeNet Type strains.</title>
        <authorList>
            <person name="Nicholson A.C."/>
        </authorList>
    </citation>
    <scope>NUCLEOTIDE SEQUENCE [LARGE SCALE GENOMIC DNA]</scope>
    <source>
        <strain evidence="1 2">ATCC BAA-14</strain>
    </source>
</reference>
<sequence>MLAGMTSPAEIVAEVTALLDSLHGVYDELAVDEFEHATQAAWQAQVNGADDELVLAAALHDIGHSPLIDDHAHHDRAACAWLAPRFGERVAWLAGAHVAAKRHLAATEPGYAESLSDTSVDSLEHQGGAGDVGIEWTDHRWWSDAVRLRRFDDAAKVPGAQAISVDDLCRIAGSVAERAVATQEALGARDS</sequence>
<evidence type="ECO:0000313" key="1">
    <source>
        <dbReference type="EMBL" id="NKY03212.1"/>
    </source>
</evidence>
<name>A0A846WNM7_9ACTN</name>
<dbReference type="SUPFAM" id="SSF109604">
    <property type="entry name" value="HD-domain/PDEase-like"/>
    <property type="match status" value="1"/>
</dbReference>
<dbReference type="EMBL" id="JAAXPC010000009">
    <property type="protein sequence ID" value="NKY03212.1"/>
    <property type="molecule type" value="Genomic_DNA"/>
</dbReference>
<proteinExistence type="predicted"/>
<comment type="caution">
    <text evidence="1">The sequence shown here is derived from an EMBL/GenBank/DDBJ whole genome shotgun (WGS) entry which is preliminary data.</text>
</comment>
<organism evidence="1 2">
    <name type="scientific">Gordonia polyisoprenivorans</name>
    <dbReference type="NCBI Taxonomy" id="84595"/>
    <lineage>
        <taxon>Bacteria</taxon>
        <taxon>Bacillati</taxon>
        <taxon>Actinomycetota</taxon>
        <taxon>Actinomycetes</taxon>
        <taxon>Mycobacteriales</taxon>
        <taxon>Gordoniaceae</taxon>
        <taxon>Gordonia</taxon>
    </lineage>
</organism>
<dbReference type="RefSeq" id="WP_006368284.1">
    <property type="nucleotide sequence ID" value="NZ_JAAXPC010000009.1"/>
</dbReference>
<dbReference type="GO" id="GO:0016787">
    <property type="term" value="F:hydrolase activity"/>
    <property type="evidence" value="ECO:0007669"/>
    <property type="project" value="UniProtKB-KW"/>
</dbReference>
<dbReference type="Gene3D" id="1.10.3210.10">
    <property type="entry name" value="Hypothetical protein af1432"/>
    <property type="match status" value="1"/>
</dbReference>
<dbReference type="PANTHER" id="PTHR40202">
    <property type="match status" value="1"/>
</dbReference>
<dbReference type="PANTHER" id="PTHR40202:SF1">
    <property type="entry name" value="HD DOMAIN-CONTAINING PROTEIN"/>
    <property type="match status" value="1"/>
</dbReference>